<feature type="domain" description="Ketosynthase family 3 (KS3)" evidence="13">
    <location>
        <begin position="1008"/>
        <end position="1422"/>
    </location>
</feature>
<dbReference type="InterPro" id="IPR023213">
    <property type="entry name" value="CAT-like_dom_sf"/>
</dbReference>
<dbReference type="Gene3D" id="3.30.559.30">
    <property type="entry name" value="Nonribosomal peptide synthetase, condensation domain"/>
    <property type="match status" value="1"/>
</dbReference>
<dbReference type="Pfam" id="PF21089">
    <property type="entry name" value="PKS_DH_N"/>
    <property type="match status" value="1"/>
</dbReference>
<dbReference type="Gene3D" id="3.40.47.10">
    <property type="match status" value="2"/>
</dbReference>
<dbReference type="Proteomes" id="UP000242502">
    <property type="component" value="Unassembled WGS sequence"/>
</dbReference>
<evidence type="ECO:0000256" key="5">
    <source>
        <dbReference type="ARBA" id="ARBA00022450"/>
    </source>
</evidence>
<dbReference type="Pfam" id="PF00668">
    <property type="entry name" value="Condensation"/>
    <property type="match status" value="1"/>
</dbReference>
<dbReference type="SMART" id="SM00822">
    <property type="entry name" value="PKS_KR"/>
    <property type="match status" value="2"/>
</dbReference>
<evidence type="ECO:0000256" key="7">
    <source>
        <dbReference type="ARBA" id="ARBA00022553"/>
    </source>
</evidence>
<dbReference type="EMBL" id="MDLC01000001">
    <property type="protein sequence ID" value="ODS25135.1"/>
    <property type="molecule type" value="Genomic_DNA"/>
</dbReference>
<dbReference type="InterPro" id="IPR049900">
    <property type="entry name" value="PKS_mFAS_DH"/>
</dbReference>
<evidence type="ECO:0000313" key="15">
    <source>
        <dbReference type="EMBL" id="ABK51303.1"/>
    </source>
</evidence>
<evidence type="ECO:0000256" key="1">
    <source>
        <dbReference type="ARBA" id="ARBA00004496"/>
    </source>
</evidence>
<evidence type="ECO:0000256" key="2">
    <source>
        <dbReference type="ARBA" id="ARBA00004792"/>
    </source>
</evidence>
<dbReference type="InterPro" id="IPR042104">
    <property type="entry name" value="PKS_dehydratase_sf"/>
</dbReference>
<dbReference type="PANTHER" id="PTHR43775:SF37">
    <property type="entry name" value="SI:DKEY-61P9.11"/>
    <property type="match status" value="1"/>
</dbReference>
<feature type="compositionally biased region" description="Polar residues" evidence="11">
    <location>
        <begin position="2165"/>
        <end position="2186"/>
    </location>
</feature>
<name>A0MS28_9GAMM</name>
<dbReference type="InterPro" id="IPR016039">
    <property type="entry name" value="Thiolase-like"/>
</dbReference>
<dbReference type="STRING" id="62101.AB835_00260"/>
<keyword evidence="9" id="KW-0677">Repeat</keyword>
<gene>
    <name evidence="16" type="ORF">AB835_00260</name>
</gene>
<dbReference type="GO" id="GO:0071770">
    <property type="term" value="P:DIM/DIP cell wall layer assembly"/>
    <property type="evidence" value="ECO:0007669"/>
    <property type="project" value="TreeGrafter"/>
</dbReference>
<evidence type="ECO:0000259" key="12">
    <source>
        <dbReference type="PROSITE" id="PS50075"/>
    </source>
</evidence>
<dbReference type="Gene3D" id="3.30.559.10">
    <property type="entry name" value="Chloramphenicol acetyltransferase-like domain"/>
    <property type="match status" value="1"/>
</dbReference>
<dbReference type="PROSITE" id="PS00606">
    <property type="entry name" value="KS3_1"/>
    <property type="match status" value="1"/>
</dbReference>
<dbReference type="InterPro" id="IPR013968">
    <property type="entry name" value="PKS_KR"/>
</dbReference>
<dbReference type="Gene3D" id="1.10.1240.100">
    <property type="match status" value="2"/>
</dbReference>
<evidence type="ECO:0000256" key="8">
    <source>
        <dbReference type="ARBA" id="ARBA00022679"/>
    </source>
</evidence>
<dbReference type="SMART" id="SM00823">
    <property type="entry name" value="PKS_PP"/>
    <property type="match status" value="3"/>
</dbReference>
<dbReference type="InterPro" id="IPR057326">
    <property type="entry name" value="KR_dom"/>
</dbReference>
<evidence type="ECO:0000313" key="16">
    <source>
        <dbReference type="EMBL" id="ODS25135.1"/>
    </source>
</evidence>
<dbReference type="PROSITE" id="PS52019">
    <property type="entry name" value="PKS_MFAS_DH"/>
    <property type="match status" value="1"/>
</dbReference>
<dbReference type="SUPFAM" id="SSF52777">
    <property type="entry name" value="CoA-dependent acyltransferases"/>
    <property type="match status" value="2"/>
</dbReference>
<evidence type="ECO:0000256" key="9">
    <source>
        <dbReference type="ARBA" id="ARBA00022737"/>
    </source>
</evidence>
<comment type="similarity">
    <text evidence="4">Belongs to the short-chain dehydrogenases/reductases (SDR) family.</text>
</comment>
<evidence type="ECO:0000259" key="14">
    <source>
        <dbReference type="PROSITE" id="PS52019"/>
    </source>
</evidence>
<reference evidence="16 17" key="2">
    <citation type="journal article" date="2016" name="Appl. Environ. Microbiol.">
        <title>Lack of Overt Genome Reduction in the Bryostatin-Producing Bryozoan Symbiont "Candidatus Endobugula sertula".</title>
        <authorList>
            <person name="Miller I.J."/>
            <person name="Vanee N."/>
            <person name="Fong S.S."/>
            <person name="Lim-Fong G.E."/>
            <person name="Kwan J.C."/>
        </authorList>
    </citation>
    <scope>NUCLEOTIDE SEQUENCE [LARGE SCALE GENOMIC DNA]</scope>
    <source>
        <strain evidence="16">AB1-4</strain>
    </source>
</reference>
<dbReference type="GO" id="GO:0031177">
    <property type="term" value="F:phosphopantetheine binding"/>
    <property type="evidence" value="ECO:0007669"/>
    <property type="project" value="InterPro"/>
</dbReference>
<comment type="pathway">
    <text evidence="3">Lipid metabolism; fatty acid biosynthesis.</text>
</comment>
<dbReference type="InterPro" id="IPR014031">
    <property type="entry name" value="Ketoacyl_synth_C"/>
</dbReference>
<dbReference type="GO" id="GO:0005886">
    <property type="term" value="C:plasma membrane"/>
    <property type="evidence" value="ECO:0007669"/>
    <property type="project" value="TreeGrafter"/>
</dbReference>
<dbReference type="InterPro" id="IPR020841">
    <property type="entry name" value="PKS_Beta-ketoAc_synthase_dom"/>
</dbReference>
<dbReference type="SUPFAM" id="SSF53901">
    <property type="entry name" value="Thiolase-like"/>
    <property type="match status" value="2"/>
</dbReference>
<dbReference type="GO" id="GO:0006633">
    <property type="term" value="P:fatty acid biosynthetic process"/>
    <property type="evidence" value="ECO:0007669"/>
    <property type="project" value="UniProtKB-UniPathway"/>
</dbReference>
<dbReference type="InterPro" id="IPR018201">
    <property type="entry name" value="Ketoacyl_synth_AS"/>
</dbReference>
<dbReference type="GO" id="GO:0004315">
    <property type="term" value="F:3-oxoacyl-[acyl-carrier-protein] synthase activity"/>
    <property type="evidence" value="ECO:0007669"/>
    <property type="project" value="InterPro"/>
</dbReference>
<keyword evidence="8" id="KW-0808">Transferase</keyword>
<protein>
    <submittedName>
        <fullName evidence="15">BryD</fullName>
    </submittedName>
</protein>
<evidence type="ECO:0000313" key="17">
    <source>
        <dbReference type="Proteomes" id="UP000242502"/>
    </source>
</evidence>
<dbReference type="InterPro" id="IPR001242">
    <property type="entry name" value="Condensation_dom"/>
</dbReference>
<evidence type="ECO:0000256" key="11">
    <source>
        <dbReference type="SAM" id="MobiDB-lite"/>
    </source>
</evidence>
<dbReference type="PANTHER" id="PTHR43775">
    <property type="entry name" value="FATTY ACID SYNTHASE"/>
    <property type="match status" value="1"/>
</dbReference>
<keyword evidence="5" id="KW-0596">Phosphopantetheine</keyword>
<accession>A0MS28</accession>
<sequence>MKKLIKLIYEKVFENKLSKSEALSLISGLKASNTTILHPLIHENTSSFFEKKFSSTFSGREFFFRIDANLKKSVLSPVTYLEMVYAAATKAMAGEKFSAQFKKIEWQYPAIVHEESITVHIRFFKDPNTWLDTSEEQFLCYQIYTISNNQETSDIVHNRGVIDFDHKNSELSPLDISSLQKHISEYFLDPKEDSDFFEKSDKSNEPYYQSIELLHINFQKEALIKLSFDHVSDTYNHQESLVLHPDILELALQSCSFLCLDMADTESEFFGELQPVSVDALSIMSRCQDSMWVWLRLNSFHEGRLIVDIDLCDEYGHVCVQLKGLVLEANEHCKQNNIIPPTETSLDNIEPYEVMCFEEEWKAQLLKENTLNTQKNTSHTVICLLSEPDNQAALKSAMHSISPQTQLVFMSQSDTQKNSSECFFVNPYDGITYQEALKNIMQVHGVSEIYNVLYLWAWEDSHWIESSIPVVHLLQSIKASEIKVQRILLAANYKTDLQRCYIESWLGFERSLDLVLPSIHLKVFLLQDISNTKKSIAEQINDYTKTLWSELKTTTPGSVLYKKDQRYQLSIQSVTLKDADSKSILRGTVLITGGCGGLGLLFAQYLAKTQGTDFILVGRSPLNEEKQQAIQTLENLGSRVYYLQADVCDKTALQHGLVLAKEHCRNALCAVIHAAGIIDNDDIVTKNIDNFQKVLLPKIEGIRILDEVLADEVLDIVCYFSSASAILGDSGQCDYAVANRFLMSYGNYRNTLVSEGKRSGKTIVFNWPGWHVDSMLAGDWDADNSQQQLDFYLKSSGQRLLEAAEGCELFEKIIDQSKKQFLVIPGQRSRVKRFLSRIGKYGDIHSNTKNIPGVLDLLEGVDKCSGWRPEMKGFTIFQCIEWDLKSLIVQQLKLPIHKVETESNLADFGFDSISLTAYASTLSNHYNIDVTPSIFFTYPTIARLCDYFENDYKAIMENFYRQESIVNNTKKTATTPIQSSQAKSQRAIQPDFLFKQKEDSINKESINNEPIAIIGMSGRFPEARNIHEMWNILSEQRHVVQEISIERFPEYQEYLTQVNGGHWWSGCIPGAYEFDPLFFEISPLEAETMDPRQRLLLQESWNALEDAGYGDCQLKKYKTGMFVGVEEGDYSLLAKMSNVTSIHTGILAARLAYFLNFNGPTMAINTACSSGLVALHQACVSLRQRECGTAIAAGVSIHCTLGPQVGMEQAGILSPDGKCFTFDKRANGMVPGEAVVAVVLKPLSQAIADGDPVYASIRGSGLNYDGKTNGITAPSGTAQTALLKQVYEQAQVDVEHIDYIVAHGTGTQLGDPIEVNALYDAFKDNTDKQNYCALTSTKTNFGHTFAASGLVSLVSLVQALEHEQIPASLHCEEENDYIHWSSSPFYVNKQTRPWPKQGNKARMGALSAFGISGTNTHVIVEDSIREAEGGVDPLPYYLIVLSAKTESALQARIHRLQDALQEDRLAKVDMSALAYTLQTGRHHFQYRSALVVQDREDAIYSLGQLRDKAQRLNSLTGHAPRGFKGQIAMVRYIDLLLDKSSTVQEVASDYQEVLLGLADYYCQGYEIDWRRLYEGRHPPRLHLPTYPFAREEYRPTPRVEKSGVTASIPLSSEAVSETSVTPDAEIVLSYPHWQPQTLAGAKEGAIACDRWVLWYGLDIADEWLAEIKGVEFIRLSSSSSGVEKCYGDIALAVFEWLKHLLQESPNSQILIQVLIPNEEEYRVYAGISGLLKTAHLENPAVKGQVIEVEPGLHRQALQAMIEENAMTPDIRRIRYESGDRWVQQWAVEGHEPCGQEVLWQPGGVYLMSGGVGGIGLHIAHAMAVDVSDVVFILTGRSHLEDLTVAQREKLTELASLCARLEYHSVDVGSRDELKDLLDTIVASYGQLDGIVHSAGITRDNFILKKSVEEFDSVLHPKVSGAVYLDELTRDMDIDFFILFSSISSVLGNVGQSDYAVANSFMDEFALYRHRLVERQARRGRTVSINWPYWKEGGMRLEASTEALMQQNDVMVALETQQGVEALRRALQTGHGQLMVTIGDPVWMREPRRPTLPESTAVEMDSRPLSELDDKRLRQKVQRQFKGLLAEVIKLPLERMDTQAPLERYGIDSLIVIQVNQALAAIFDALPKTLLFEYQTIDAVVAYLVERHRQACRVWTGLTATGQAQREDVISSTSSTDVESEGDSMTQRQKEGHPIQKDIKCREHPVTDEPIAIIGLSGHYPQANSLDAYWENLKAGKDCIREIPDDRWSLDGFFHEDVEEAIAQGKSYSKWGGFLEGFADFDPLFFNLSPREVMTIDPQERLFLQSAWEAVEDAGYTRAQLASQFNKRVGVFAGITKTGFNLYAGDLNSQAELFYPYTSFSMLVNRVSYFLDLQGPSIPVDTMCSSSLTAIHEACEHLHRQRCELAIAGGVNLYLHPSSYIHLSAGQMLSKNNRCSAFGQGGDGFVPGEGVGCVLLKPLSCAERDGDNIYAVILGSHTNHSGRAGGMGPNLNAQSDLIIENLRQCGIAPDTISYVESASNGSHLGDSIELRALDKAFSQYTKKRDFCAIGSVKPNIGHLESASGVSQLTKVLLQLRHKQLVPSIHAQPLNSNIDFADTAFRLQKEVEEWKRLIVQVNGENKEIPRRAAINSFGAGGVNANLIIQEYEDNINRKPEEIYGPFIIVLSALNENQLKLVAHNLYTYLNNYEQLDTEYMANIAYTLQIGREEMPCRVAMVVDSYQGLIQYLRVYLKLDNNADKKTFMPEIFYGDLTTKNYEMNSLISREIGDIIFQKLFADGDLEKIALYWTQGGEVPWNLIHEGKNRKRISLPTYPFEKRWYWISEQYGDVACQEDKVNINVNSEKSISQNEITQQSIQKILIDFLVDITNFSRQDINPGRMPGDYGVDSLLGMRFLNRINSTFNIEADALLLTEGTINSISHKVHSFIVDKKNYPMLPNFELENNYNKENKGWVKPSFIEFIKFEINPEYIESSTKNKDYAILENLINNGVGVWRENNHLCFEFFYGTHTNETIKKIVFSPEILFNFLDKGKRYFPSSCQQKNSLYQTEVEKFPYNLIQGFRVAMPVNIEILNKAFNHLVNKYSIFRTKAMLINKQWIQVIHDGLSVRCEEIIYEGLSAEKDFTQQLIVFQKEQGKKLFDIDKLPLLKIYFIHNGKDLAAIFVHVHHFCADGFTFFSFQKEFHDTYESIMNGGKQSFDKVMAEYGHFALCEYNPKNKELTKNWLDTIRDKNFSLKFKDKKDYVGQLSSGEKIIELEVSVNILEKLRLFNDANNTTLTQLLCCAVTILLYRLSGLPVPLQMVNSRRDKIEFEIMMGDFASTLPMILELQKHFSIRDVLFSYEKEMLDIQRYKWLDISELRKNISKNGRNPYDFNLFGNILIDSNDMNSLFKETNFSKEMVPVSMEINNILTDMAIFLMKKDDHSSLMFIYDAELFSSKTMRLFSENIRLIIDIILKNTDKPIEEIEILTELKNRLYFEKKFN</sequence>
<dbReference type="InterPro" id="IPR009081">
    <property type="entry name" value="PP-bd_ACP"/>
</dbReference>
<dbReference type="Pfam" id="PF02801">
    <property type="entry name" value="Ketoacyl-synt_C"/>
    <property type="match status" value="2"/>
</dbReference>
<evidence type="ECO:0000256" key="6">
    <source>
        <dbReference type="ARBA" id="ARBA00022490"/>
    </source>
</evidence>
<dbReference type="EMBL" id="EF032014">
    <property type="protein sequence ID" value="ABK51303.1"/>
    <property type="molecule type" value="Genomic_DNA"/>
</dbReference>
<dbReference type="CDD" id="cd08953">
    <property type="entry name" value="KR_2_SDR_x"/>
    <property type="match status" value="2"/>
</dbReference>
<dbReference type="Gene3D" id="3.40.50.720">
    <property type="entry name" value="NAD(P)-binding Rossmann-like Domain"/>
    <property type="match status" value="2"/>
</dbReference>
<dbReference type="Pfam" id="PF08659">
    <property type="entry name" value="KR"/>
    <property type="match status" value="2"/>
</dbReference>
<comment type="caution">
    <text evidence="10">Lacks conserved residue(s) required for the propagation of feature annotation.</text>
</comment>
<dbReference type="InterPro" id="IPR036736">
    <property type="entry name" value="ACP-like_sf"/>
</dbReference>
<feature type="domain" description="PKS/mFAS DH" evidence="14">
    <location>
        <begin position="38"/>
        <end position="336"/>
    </location>
</feature>
<dbReference type="InterPro" id="IPR054514">
    <property type="entry name" value="RhiE-like_linker"/>
</dbReference>
<feature type="region of interest" description="Disordered" evidence="11">
    <location>
        <begin position="2165"/>
        <end position="2194"/>
    </location>
</feature>
<dbReference type="Pfam" id="PF00109">
    <property type="entry name" value="ketoacyl-synt"/>
    <property type="match status" value="2"/>
</dbReference>
<comment type="pathway">
    <text evidence="2">Antibiotic biosynthesis.</text>
</comment>
<organism evidence="15">
    <name type="scientific">Candidatus Endobugula sertula</name>
    <name type="common">Bugula neritina bacterial symbiont</name>
    <dbReference type="NCBI Taxonomy" id="62101"/>
    <lineage>
        <taxon>Bacteria</taxon>
        <taxon>Pseudomonadati</taxon>
        <taxon>Pseudomonadota</taxon>
        <taxon>Gammaproteobacteria</taxon>
        <taxon>Cellvibrionales</taxon>
        <taxon>Cellvibrionaceae</taxon>
        <taxon>Candidatus Endobugula</taxon>
    </lineage>
</organism>
<keyword evidence="7" id="KW-0597">Phosphoprotein</keyword>
<dbReference type="Pfam" id="PF22336">
    <property type="entry name" value="RhiE-like_linker"/>
    <property type="match status" value="1"/>
</dbReference>
<evidence type="ECO:0000256" key="4">
    <source>
        <dbReference type="ARBA" id="ARBA00006484"/>
    </source>
</evidence>
<dbReference type="Pfam" id="PF14765">
    <property type="entry name" value="PS-DH"/>
    <property type="match status" value="1"/>
</dbReference>
<feature type="region of interest" description="C-terminal hotdog fold" evidence="10">
    <location>
        <begin position="184"/>
        <end position="336"/>
    </location>
</feature>
<dbReference type="InterPro" id="IPR050091">
    <property type="entry name" value="PKS_NRPS_Biosynth_Enz"/>
</dbReference>
<dbReference type="InterPro" id="IPR020806">
    <property type="entry name" value="PKS_PP-bd"/>
</dbReference>
<dbReference type="SUPFAM" id="SSF51735">
    <property type="entry name" value="NAD(P)-binding Rossmann-fold domains"/>
    <property type="match status" value="2"/>
</dbReference>
<reference evidence="15" key="1">
    <citation type="submission" date="2006-09" db="EMBL/GenBank/DDBJ databases">
        <title>Identification of the putative bryostatin polyketide synthase gene cluster from 'Candidatus Endobugula sertula', the uncultivated microbial symbiont of the marine bryozoan Bugula neritina.</title>
        <authorList>
            <person name="Sudek S."/>
            <person name="Lopanik N.B."/>
            <person name="Waggoner L.E."/>
            <person name="Hildebrand M."/>
            <person name="Anderson C."/>
            <person name="Liu H."/>
            <person name="Patel A."/>
            <person name="Sherman D.H."/>
            <person name="Haygood M.G."/>
        </authorList>
    </citation>
    <scope>NUCLEOTIDE SEQUENCE</scope>
</reference>
<dbReference type="PROSITE" id="PS50075">
    <property type="entry name" value="CARRIER"/>
    <property type="match status" value="1"/>
</dbReference>
<dbReference type="InterPro" id="IPR014030">
    <property type="entry name" value="Ketoacyl_synth_N"/>
</dbReference>
<dbReference type="SMART" id="SM00825">
    <property type="entry name" value="PKS_KS"/>
    <property type="match status" value="2"/>
</dbReference>
<dbReference type="Gene3D" id="3.10.129.110">
    <property type="entry name" value="Polyketide synthase dehydratase"/>
    <property type="match status" value="1"/>
</dbReference>
<dbReference type="Gene3D" id="1.10.1200.10">
    <property type="entry name" value="ACP-like"/>
    <property type="match status" value="3"/>
</dbReference>
<feature type="domain" description="Carrier" evidence="12">
    <location>
        <begin position="878"/>
        <end position="952"/>
    </location>
</feature>
<dbReference type="UniPathway" id="UPA00094"/>
<feature type="region of interest" description="N-terminal hotdog fold" evidence="10">
    <location>
        <begin position="38"/>
        <end position="169"/>
    </location>
</feature>
<dbReference type="GO" id="GO:0004312">
    <property type="term" value="F:fatty acid synthase activity"/>
    <property type="evidence" value="ECO:0007669"/>
    <property type="project" value="TreeGrafter"/>
</dbReference>
<comment type="subcellular location">
    <subcellularLocation>
        <location evidence="1">Cytoplasm</location>
    </subcellularLocation>
</comment>
<evidence type="ECO:0000256" key="3">
    <source>
        <dbReference type="ARBA" id="ARBA00005194"/>
    </source>
</evidence>
<dbReference type="InterPro" id="IPR036291">
    <property type="entry name" value="NAD(P)-bd_dom_sf"/>
</dbReference>
<dbReference type="Pfam" id="PF00550">
    <property type="entry name" value="PP-binding"/>
    <property type="match status" value="3"/>
</dbReference>
<dbReference type="PROSITE" id="PS52004">
    <property type="entry name" value="KS3_2"/>
    <property type="match status" value="2"/>
</dbReference>
<dbReference type="Pfam" id="PF22621">
    <property type="entry name" value="CurL-like_PKS_C"/>
    <property type="match status" value="1"/>
</dbReference>
<proteinExistence type="inferred from homology"/>
<dbReference type="InterPro" id="IPR049551">
    <property type="entry name" value="PKS_DH_C"/>
</dbReference>
<evidence type="ECO:0000256" key="10">
    <source>
        <dbReference type="PROSITE-ProRule" id="PRU01363"/>
    </source>
</evidence>
<dbReference type="GO" id="GO:0005737">
    <property type="term" value="C:cytoplasm"/>
    <property type="evidence" value="ECO:0007669"/>
    <property type="project" value="UniProtKB-SubCell"/>
</dbReference>
<dbReference type="InterPro" id="IPR049552">
    <property type="entry name" value="PKS_DH_N"/>
</dbReference>
<feature type="domain" description="Ketosynthase family 3 (KS3)" evidence="13">
    <location>
        <begin position="2207"/>
        <end position="2644"/>
    </location>
</feature>
<dbReference type="SUPFAM" id="SSF47336">
    <property type="entry name" value="ACP-like"/>
    <property type="match status" value="3"/>
</dbReference>
<dbReference type="CDD" id="cd00833">
    <property type="entry name" value="PKS"/>
    <property type="match status" value="2"/>
</dbReference>
<keyword evidence="6" id="KW-0963">Cytoplasm</keyword>
<evidence type="ECO:0000259" key="13">
    <source>
        <dbReference type="PROSITE" id="PS52004"/>
    </source>
</evidence>